<evidence type="ECO:0000313" key="1">
    <source>
        <dbReference type="EMBL" id="KAL3692930.1"/>
    </source>
</evidence>
<comment type="caution">
    <text evidence="1">The sequence shown here is derived from an EMBL/GenBank/DDBJ whole genome shotgun (WGS) entry which is preliminary data.</text>
</comment>
<sequence length="143" mass="15393">MSAGFVGFSNIGSARRGELARLVVGNIESWWCEERDGVDGVGGLGGGSGGRENVKKVGFGDQMWRTGWTGWEEVEEVKRISSRRSWGSDVDDGVTESWWCEQRGGVGGLGGGSGGRENVKEVGLGGQMWMAACTERMDVEKEE</sequence>
<dbReference type="EMBL" id="JBJQOH010000003">
    <property type="protein sequence ID" value="KAL3692930.1"/>
    <property type="molecule type" value="Genomic_DNA"/>
</dbReference>
<proteinExistence type="predicted"/>
<gene>
    <name evidence="1" type="ORF">R1sor_006581</name>
</gene>
<dbReference type="Proteomes" id="UP001633002">
    <property type="component" value="Unassembled WGS sequence"/>
</dbReference>
<dbReference type="AlphaFoldDB" id="A0ABD3HS64"/>
<accession>A0ABD3HS64</accession>
<protein>
    <submittedName>
        <fullName evidence="1">Uncharacterized protein</fullName>
    </submittedName>
</protein>
<organism evidence="1 2">
    <name type="scientific">Riccia sorocarpa</name>
    <dbReference type="NCBI Taxonomy" id="122646"/>
    <lineage>
        <taxon>Eukaryota</taxon>
        <taxon>Viridiplantae</taxon>
        <taxon>Streptophyta</taxon>
        <taxon>Embryophyta</taxon>
        <taxon>Marchantiophyta</taxon>
        <taxon>Marchantiopsida</taxon>
        <taxon>Marchantiidae</taxon>
        <taxon>Marchantiales</taxon>
        <taxon>Ricciaceae</taxon>
        <taxon>Riccia</taxon>
    </lineage>
</organism>
<reference evidence="1 2" key="1">
    <citation type="submission" date="2024-09" db="EMBL/GenBank/DDBJ databases">
        <title>Chromosome-scale assembly of Riccia sorocarpa.</title>
        <authorList>
            <person name="Paukszto L."/>
        </authorList>
    </citation>
    <scope>NUCLEOTIDE SEQUENCE [LARGE SCALE GENOMIC DNA]</scope>
    <source>
        <strain evidence="1">LP-2024</strain>
        <tissue evidence="1">Aerial parts of the thallus</tissue>
    </source>
</reference>
<keyword evidence="2" id="KW-1185">Reference proteome</keyword>
<name>A0ABD3HS64_9MARC</name>
<evidence type="ECO:0000313" key="2">
    <source>
        <dbReference type="Proteomes" id="UP001633002"/>
    </source>
</evidence>